<accession>A0A841KPF2</accession>
<organism evidence="2 3">
    <name type="scientific">Anaerosolibacter carboniphilus</name>
    <dbReference type="NCBI Taxonomy" id="1417629"/>
    <lineage>
        <taxon>Bacteria</taxon>
        <taxon>Bacillati</taxon>
        <taxon>Bacillota</taxon>
        <taxon>Clostridia</taxon>
        <taxon>Peptostreptococcales</taxon>
        <taxon>Thermotaleaceae</taxon>
        <taxon>Anaerosolibacter</taxon>
    </lineage>
</organism>
<reference evidence="2 3" key="1">
    <citation type="submission" date="2020-08" db="EMBL/GenBank/DDBJ databases">
        <title>Genomic Encyclopedia of Type Strains, Phase IV (KMG-IV): sequencing the most valuable type-strain genomes for metagenomic binning, comparative biology and taxonomic classification.</title>
        <authorList>
            <person name="Goeker M."/>
        </authorList>
    </citation>
    <scope>NUCLEOTIDE SEQUENCE [LARGE SCALE GENOMIC DNA]</scope>
    <source>
        <strain evidence="2 3">DSM 103526</strain>
    </source>
</reference>
<sequence>MIKFFSWLIVFAGVIYFAGIFILPFLATTFFPFFFSIAIGLGIIGAVGLLIAVIRERIKDQKEEDENDLSKY</sequence>
<feature type="transmembrane region" description="Helical" evidence="1">
    <location>
        <begin position="7"/>
        <end position="27"/>
    </location>
</feature>
<keyword evidence="1" id="KW-1133">Transmembrane helix</keyword>
<protein>
    <submittedName>
        <fullName evidence="2">Putative membrane protein YccC</fullName>
    </submittedName>
</protein>
<keyword evidence="1" id="KW-0472">Membrane</keyword>
<comment type="caution">
    <text evidence="2">The sequence shown here is derived from an EMBL/GenBank/DDBJ whole genome shotgun (WGS) entry which is preliminary data.</text>
</comment>
<keyword evidence="1" id="KW-0812">Transmembrane</keyword>
<keyword evidence="3" id="KW-1185">Reference proteome</keyword>
<evidence type="ECO:0000313" key="2">
    <source>
        <dbReference type="EMBL" id="MBB6213980.1"/>
    </source>
</evidence>
<proteinExistence type="predicted"/>
<gene>
    <name evidence="2" type="ORF">HNQ80_000049</name>
</gene>
<dbReference type="AlphaFoldDB" id="A0A841KPF2"/>
<evidence type="ECO:0000313" key="3">
    <source>
        <dbReference type="Proteomes" id="UP000579281"/>
    </source>
</evidence>
<evidence type="ECO:0000256" key="1">
    <source>
        <dbReference type="SAM" id="Phobius"/>
    </source>
</evidence>
<name>A0A841KPF2_9FIRM</name>
<dbReference type="Proteomes" id="UP000579281">
    <property type="component" value="Unassembled WGS sequence"/>
</dbReference>
<dbReference type="EMBL" id="JACHEN010000001">
    <property type="protein sequence ID" value="MBB6213980.1"/>
    <property type="molecule type" value="Genomic_DNA"/>
</dbReference>
<feature type="transmembrane region" description="Helical" evidence="1">
    <location>
        <begin position="33"/>
        <end position="54"/>
    </location>
</feature>
<dbReference type="RefSeq" id="WP_184306986.1">
    <property type="nucleotide sequence ID" value="NZ_JACHEN010000001.1"/>
</dbReference>